<dbReference type="AlphaFoldDB" id="A0A918JJ09"/>
<dbReference type="PANTHER" id="PTHR43639:SF6">
    <property type="entry name" value="DIHYDROMONAPTERIN REDUCTASE"/>
    <property type="match status" value="1"/>
</dbReference>
<comment type="function">
    <text evidence="5">Catalyzes the reduction of dihydromonapterin to tetrahydromonapterin. Also has lower activity with dihydrofolate.</text>
</comment>
<organism evidence="12 13">
    <name type="scientific">Alteromonas halophila</name>
    <dbReference type="NCBI Taxonomy" id="516698"/>
    <lineage>
        <taxon>Bacteria</taxon>
        <taxon>Pseudomonadati</taxon>
        <taxon>Pseudomonadota</taxon>
        <taxon>Gammaproteobacteria</taxon>
        <taxon>Alteromonadales</taxon>
        <taxon>Alteromonadaceae</taxon>
        <taxon>Alteromonas/Salinimonas group</taxon>
        <taxon>Alteromonas</taxon>
    </lineage>
</organism>
<dbReference type="PRINTS" id="PR00081">
    <property type="entry name" value="GDHRDH"/>
</dbReference>
<name>A0A918JJ09_9ALTE</name>
<gene>
    <name evidence="12" type="ORF">GCM10007391_16080</name>
</gene>
<keyword evidence="2" id="KW-0554">One-carbon metabolism</keyword>
<dbReference type="InterPro" id="IPR020904">
    <property type="entry name" value="Sc_DH/Rdtase_CS"/>
</dbReference>
<dbReference type="GO" id="GO:0004146">
    <property type="term" value="F:dihydrofolate reductase activity"/>
    <property type="evidence" value="ECO:0007669"/>
    <property type="project" value="UniProtKB-EC"/>
</dbReference>
<evidence type="ECO:0000256" key="6">
    <source>
        <dbReference type="ARBA" id="ARBA00038212"/>
    </source>
</evidence>
<dbReference type="GO" id="GO:0006730">
    <property type="term" value="P:one-carbon metabolic process"/>
    <property type="evidence" value="ECO:0007669"/>
    <property type="project" value="UniProtKB-KW"/>
</dbReference>
<dbReference type="NCBIfam" id="NF005066">
    <property type="entry name" value="PRK06483.1"/>
    <property type="match status" value="1"/>
</dbReference>
<evidence type="ECO:0000313" key="13">
    <source>
        <dbReference type="Proteomes" id="UP000631300"/>
    </source>
</evidence>
<reference evidence="12" key="1">
    <citation type="journal article" date="2014" name="Int. J. Syst. Evol. Microbiol.">
        <title>Complete genome sequence of Corynebacterium casei LMG S-19264T (=DSM 44701T), isolated from a smear-ripened cheese.</title>
        <authorList>
            <consortium name="US DOE Joint Genome Institute (JGI-PGF)"/>
            <person name="Walter F."/>
            <person name="Albersmeier A."/>
            <person name="Kalinowski J."/>
            <person name="Ruckert C."/>
        </authorList>
    </citation>
    <scope>NUCLEOTIDE SEQUENCE</scope>
    <source>
        <strain evidence="12">KCTC 22164</strain>
    </source>
</reference>
<keyword evidence="13" id="KW-1185">Reference proteome</keyword>
<evidence type="ECO:0000256" key="11">
    <source>
        <dbReference type="ARBA" id="ARBA00049376"/>
    </source>
</evidence>
<dbReference type="Proteomes" id="UP000631300">
    <property type="component" value="Unassembled WGS sequence"/>
</dbReference>
<evidence type="ECO:0000256" key="10">
    <source>
        <dbReference type="ARBA" id="ARBA00048873"/>
    </source>
</evidence>
<dbReference type="Pfam" id="PF13561">
    <property type="entry name" value="adh_short_C2"/>
    <property type="match status" value="1"/>
</dbReference>
<proteinExistence type="inferred from homology"/>
<accession>A0A918JJ09</accession>
<evidence type="ECO:0000256" key="2">
    <source>
        <dbReference type="ARBA" id="ARBA00022563"/>
    </source>
</evidence>
<dbReference type="EMBL" id="BMXP01000003">
    <property type="protein sequence ID" value="GGW83397.1"/>
    <property type="molecule type" value="Genomic_DNA"/>
</dbReference>
<comment type="caution">
    <text evidence="12">The sequence shown here is derived from an EMBL/GenBank/DDBJ whole genome shotgun (WGS) entry which is preliminary data.</text>
</comment>
<evidence type="ECO:0000256" key="7">
    <source>
        <dbReference type="ARBA" id="ARBA00039145"/>
    </source>
</evidence>
<keyword evidence="4" id="KW-0560">Oxidoreductase</keyword>
<dbReference type="PANTHER" id="PTHR43639">
    <property type="entry name" value="OXIDOREDUCTASE, SHORT-CHAIN DEHYDROGENASE/REDUCTASE FAMILY (AFU_ORTHOLOGUE AFUA_5G02870)"/>
    <property type="match status" value="1"/>
</dbReference>
<evidence type="ECO:0000256" key="5">
    <source>
        <dbReference type="ARBA" id="ARBA00037508"/>
    </source>
</evidence>
<evidence type="ECO:0000256" key="1">
    <source>
        <dbReference type="ARBA" id="ARBA00012856"/>
    </source>
</evidence>
<evidence type="ECO:0000256" key="3">
    <source>
        <dbReference type="ARBA" id="ARBA00022857"/>
    </source>
</evidence>
<evidence type="ECO:0000256" key="9">
    <source>
        <dbReference type="ARBA" id="ARBA00042299"/>
    </source>
</evidence>
<dbReference type="Gene3D" id="3.40.50.720">
    <property type="entry name" value="NAD(P)-binding Rossmann-like Domain"/>
    <property type="match status" value="1"/>
</dbReference>
<evidence type="ECO:0000256" key="4">
    <source>
        <dbReference type="ARBA" id="ARBA00023002"/>
    </source>
</evidence>
<dbReference type="SUPFAM" id="SSF51735">
    <property type="entry name" value="NAD(P)-binding Rossmann-fold domains"/>
    <property type="match status" value="1"/>
</dbReference>
<evidence type="ECO:0000256" key="8">
    <source>
        <dbReference type="ARBA" id="ARBA00039631"/>
    </source>
</evidence>
<comment type="catalytic activity">
    <reaction evidence="11">
        <text>7,8-dihydromonapterin + NADPH + H(+) = 5,6,7,8-tetrahydromonapterin + NADP(+)</text>
        <dbReference type="Rhea" id="RHEA:34847"/>
        <dbReference type="ChEBI" id="CHEBI:15378"/>
        <dbReference type="ChEBI" id="CHEBI:57783"/>
        <dbReference type="ChEBI" id="CHEBI:58349"/>
        <dbReference type="ChEBI" id="CHEBI:71175"/>
        <dbReference type="ChEBI" id="CHEBI:71177"/>
        <dbReference type="EC" id="1.5.1.50"/>
    </reaction>
</comment>
<evidence type="ECO:0000313" key="12">
    <source>
        <dbReference type="EMBL" id="GGW83397.1"/>
    </source>
</evidence>
<protein>
    <recommendedName>
        <fullName evidence="8">Dihydromonapterin reductase</fullName>
        <ecNumber evidence="1">1.5.1.3</ecNumber>
        <ecNumber evidence="7">1.5.1.50</ecNumber>
    </recommendedName>
    <alternativeName>
        <fullName evidence="9">Dihydrofolate reductase</fullName>
    </alternativeName>
</protein>
<dbReference type="InterPro" id="IPR036291">
    <property type="entry name" value="NAD(P)-bd_dom_sf"/>
</dbReference>
<reference evidence="12" key="2">
    <citation type="submission" date="2020-09" db="EMBL/GenBank/DDBJ databases">
        <authorList>
            <person name="Sun Q."/>
            <person name="Kim S."/>
        </authorList>
    </citation>
    <scope>NUCLEOTIDE SEQUENCE</scope>
    <source>
        <strain evidence="12">KCTC 22164</strain>
    </source>
</reference>
<comment type="catalytic activity">
    <reaction evidence="10">
        <text>(6S)-5,6,7,8-tetrahydrofolate + NADP(+) = 7,8-dihydrofolate + NADPH + H(+)</text>
        <dbReference type="Rhea" id="RHEA:15009"/>
        <dbReference type="ChEBI" id="CHEBI:15378"/>
        <dbReference type="ChEBI" id="CHEBI:57451"/>
        <dbReference type="ChEBI" id="CHEBI:57453"/>
        <dbReference type="ChEBI" id="CHEBI:57783"/>
        <dbReference type="ChEBI" id="CHEBI:58349"/>
        <dbReference type="EC" id="1.5.1.3"/>
    </reaction>
</comment>
<dbReference type="PROSITE" id="PS00061">
    <property type="entry name" value="ADH_SHORT"/>
    <property type="match status" value="1"/>
</dbReference>
<sequence length="237" mass="25473">MPYPIFITGATQRLGLAIARDLLSQDTPVIFTYRTPKPSVDELVHKGAIAVKADFSTQAAIDRAILEVKAACDGLRAIIHNASDWAPETTDESDGARIARMMAVHASAPYCINKALASYLSKTEGIADIIHMTDLVQETGSEKHLAYAASKAALHNLTLSFSRALAPEIKVNSIAPSLLMFNEGDDEAYRERASAKFLLPPAPGAHEAVNAVNFVLGSDYMTGQTIHLNGGRPLKNC</sequence>
<comment type="similarity">
    <text evidence="6">Belongs to the short-chain dehydrogenases/reductases (SDR) family. FolM subfamily.</text>
</comment>
<dbReference type="InterPro" id="IPR002347">
    <property type="entry name" value="SDR_fam"/>
</dbReference>
<dbReference type="EC" id="1.5.1.50" evidence="7"/>
<dbReference type="RefSeq" id="WP_189405181.1">
    <property type="nucleotide sequence ID" value="NZ_BMXP01000003.1"/>
</dbReference>
<dbReference type="EC" id="1.5.1.3" evidence="1"/>
<keyword evidence="3" id="KW-0521">NADP</keyword>